<proteinExistence type="predicted"/>
<dbReference type="PROSITE" id="PS50893">
    <property type="entry name" value="ABC_TRANSPORTER_2"/>
    <property type="match status" value="1"/>
</dbReference>
<evidence type="ECO:0000256" key="1">
    <source>
        <dbReference type="ARBA" id="ARBA00022448"/>
    </source>
</evidence>
<dbReference type="SUPFAM" id="SSF50331">
    <property type="entry name" value="MOP-like"/>
    <property type="match status" value="1"/>
</dbReference>
<evidence type="ECO:0000313" key="5">
    <source>
        <dbReference type="EMBL" id="MFC6762034.1"/>
    </source>
</evidence>
<dbReference type="PROSITE" id="PS00211">
    <property type="entry name" value="ABC_TRANSPORTER_1"/>
    <property type="match status" value="1"/>
</dbReference>
<protein>
    <submittedName>
        <fullName evidence="5">ABC transporter ATP-binding protein</fullName>
    </submittedName>
</protein>
<dbReference type="InterPro" id="IPR017871">
    <property type="entry name" value="ABC_transporter-like_CS"/>
</dbReference>
<dbReference type="Pfam" id="PF08402">
    <property type="entry name" value="TOBE_2"/>
    <property type="match status" value="1"/>
</dbReference>
<dbReference type="Proteomes" id="UP001596353">
    <property type="component" value="Unassembled WGS sequence"/>
</dbReference>
<dbReference type="Gene3D" id="3.40.50.300">
    <property type="entry name" value="P-loop containing nucleotide triphosphate hydrolases"/>
    <property type="match status" value="1"/>
</dbReference>
<organism evidence="5 6">
    <name type="scientific">Sulfitobacter porphyrae</name>
    <dbReference type="NCBI Taxonomy" id="1246864"/>
    <lineage>
        <taxon>Bacteria</taxon>
        <taxon>Pseudomonadati</taxon>
        <taxon>Pseudomonadota</taxon>
        <taxon>Alphaproteobacteria</taxon>
        <taxon>Rhodobacterales</taxon>
        <taxon>Roseobacteraceae</taxon>
        <taxon>Sulfitobacter</taxon>
    </lineage>
</organism>
<evidence type="ECO:0000259" key="4">
    <source>
        <dbReference type="PROSITE" id="PS50893"/>
    </source>
</evidence>
<accession>A0ABW2B8K5</accession>
<dbReference type="PANTHER" id="PTHR42781">
    <property type="entry name" value="SPERMIDINE/PUTRESCINE IMPORT ATP-BINDING PROTEIN POTA"/>
    <property type="match status" value="1"/>
</dbReference>
<dbReference type="SUPFAM" id="SSF52540">
    <property type="entry name" value="P-loop containing nucleoside triphosphate hydrolases"/>
    <property type="match status" value="1"/>
</dbReference>
<dbReference type="Pfam" id="PF00005">
    <property type="entry name" value="ABC_tran"/>
    <property type="match status" value="1"/>
</dbReference>
<dbReference type="InterPro" id="IPR013611">
    <property type="entry name" value="Transp-assoc_OB_typ2"/>
</dbReference>
<keyword evidence="3 5" id="KW-0067">ATP-binding</keyword>
<dbReference type="InterPro" id="IPR050093">
    <property type="entry name" value="ABC_SmlMolc_Importer"/>
</dbReference>
<keyword evidence="2" id="KW-0547">Nucleotide-binding</keyword>
<gene>
    <name evidence="5" type="ORF">ACFQFQ_25025</name>
</gene>
<reference evidence="6" key="1">
    <citation type="journal article" date="2019" name="Int. J. Syst. Evol. Microbiol.">
        <title>The Global Catalogue of Microorganisms (GCM) 10K type strain sequencing project: providing services to taxonomists for standard genome sequencing and annotation.</title>
        <authorList>
            <consortium name="The Broad Institute Genomics Platform"/>
            <consortium name="The Broad Institute Genome Sequencing Center for Infectious Disease"/>
            <person name="Wu L."/>
            <person name="Ma J."/>
        </authorList>
    </citation>
    <scope>NUCLEOTIDE SEQUENCE [LARGE SCALE GENOMIC DNA]</scope>
    <source>
        <strain evidence="6">CCUG 66188</strain>
    </source>
</reference>
<dbReference type="SMART" id="SM00382">
    <property type="entry name" value="AAA"/>
    <property type="match status" value="1"/>
</dbReference>
<sequence length="339" mass="37122">MSSVEIRNVTKTFGRARALDDVSITFDDGAFFALLGPSGSGKTTLLRTIAGFSFPDSGTIRIGDRNVETTPVEKRDIGMMFQNYALFPNMSVADNIGFGLRVRRVSPSEEKRRIAEALDLVQLSDKAARMPHQLSGGQRQRVALARAIVTNPKVLLLDEPLSALDKTLRVDMQIELKRIQREIGITTIFVTHDQEEALILSDRIGILRDGKLVQVGHPRAVYDRPESAFAADFLGEANWLPEAALSGLALPQTTQASRFAVRPEALTLSAERPEGVNALPARLEQRVFSGAMATCIVTVEGQQWKLIARDRDLPDLPAQSPAWVSWTPADTITVPATAP</sequence>
<dbReference type="InterPro" id="IPR003593">
    <property type="entry name" value="AAA+_ATPase"/>
</dbReference>
<dbReference type="GO" id="GO:0005524">
    <property type="term" value="F:ATP binding"/>
    <property type="evidence" value="ECO:0007669"/>
    <property type="project" value="UniProtKB-KW"/>
</dbReference>
<evidence type="ECO:0000256" key="2">
    <source>
        <dbReference type="ARBA" id="ARBA00022741"/>
    </source>
</evidence>
<evidence type="ECO:0000313" key="6">
    <source>
        <dbReference type="Proteomes" id="UP001596353"/>
    </source>
</evidence>
<dbReference type="InterPro" id="IPR003439">
    <property type="entry name" value="ABC_transporter-like_ATP-bd"/>
</dbReference>
<dbReference type="EMBL" id="JBHSWG010000003">
    <property type="protein sequence ID" value="MFC6762034.1"/>
    <property type="molecule type" value="Genomic_DNA"/>
</dbReference>
<name>A0ABW2B8K5_9RHOB</name>
<dbReference type="PANTHER" id="PTHR42781:SF4">
    <property type="entry name" value="SPERMIDINE_PUTRESCINE IMPORT ATP-BINDING PROTEIN POTA"/>
    <property type="match status" value="1"/>
</dbReference>
<evidence type="ECO:0000256" key="3">
    <source>
        <dbReference type="ARBA" id="ARBA00022840"/>
    </source>
</evidence>
<keyword evidence="6" id="KW-1185">Reference proteome</keyword>
<keyword evidence="1" id="KW-0813">Transport</keyword>
<dbReference type="InterPro" id="IPR008995">
    <property type="entry name" value="Mo/tungstate-bd_C_term_dom"/>
</dbReference>
<comment type="caution">
    <text evidence="5">The sequence shown here is derived from an EMBL/GenBank/DDBJ whole genome shotgun (WGS) entry which is preliminary data.</text>
</comment>
<dbReference type="InterPro" id="IPR027417">
    <property type="entry name" value="P-loop_NTPase"/>
</dbReference>
<feature type="domain" description="ABC transporter" evidence="4">
    <location>
        <begin position="4"/>
        <end position="234"/>
    </location>
</feature>